<evidence type="ECO:0000313" key="4">
    <source>
        <dbReference type="Proteomes" id="UP000695000"/>
    </source>
</evidence>
<dbReference type="PROSITE" id="PS50102">
    <property type="entry name" value="RRM"/>
    <property type="match status" value="1"/>
</dbReference>
<feature type="domain" description="RRM" evidence="3">
    <location>
        <begin position="57"/>
        <end position="135"/>
    </location>
</feature>
<keyword evidence="4" id="KW-1185">Reference proteome</keyword>
<dbReference type="Pfam" id="PF00076">
    <property type="entry name" value="RRM_1"/>
    <property type="match status" value="1"/>
</dbReference>
<organism evidence="4 5">
    <name type="scientific">Nicrophorus vespilloides</name>
    <name type="common">Boreal carrion beetle</name>
    <dbReference type="NCBI Taxonomy" id="110193"/>
    <lineage>
        <taxon>Eukaryota</taxon>
        <taxon>Metazoa</taxon>
        <taxon>Ecdysozoa</taxon>
        <taxon>Arthropoda</taxon>
        <taxon>Hexapoda</taxon>
        <taxon>Insecta</taxon>
        <taxon>Pterygota</taxon>
        <taxon>Neoptera</taxon>
        <taxon>Endopterygota</taxon>
        <taxon>Coleoptera</taxon>
        <taxon>Polyphaga</taxon>
        <taxon>Staphyliniformia</taxon>
        <taxon>Silphidae</taxon>
        <taxon>Nicrophorinae</taxon>
        <taxon>Nicrophorus</taxon>
    </lineage>
</organism>
<name>A0ABM1MKA7_NICVS</name>
<dbReference type="Proteomes" id="UP000695000">
    <property type="component" value="Unplaced"/>
</dbReference>
<protein>
    <submittedName>
        <fullName evidence="5">RNA-binding protein 47-like</fullName>
    </submittedName>
</protein>
<sequence>MLLLLAFCREQNYGLSTSIIMLEKLSAIHNYDLRTIECFKIFGPPKDFQHDEPSSDCEIVIYNIPIDESEDILVATLLAFSNLYYLKIVISKDGRHRGIAFAKFSNASEARKAIKKLETTMIYTHNNLHAKPCDTCNTNLYIGIYFC</sequence>
<dbReference type="GeneID" id="108561536"/>
<dbReference type="RefSeq" id="XP_017775007.1">
    <property type="nucleotide sequence ID" value="XM_017919518.1"/>
</dbReference>
<dbReference type="InterPro" id="IPR012677">
    <property type="entry name" value="Nucleotide-bd_a/b_plait_sf"/>
</dbReference>
<dbReference type="InterPro" id="IPR000504">
    <property type="entry name" value="RRM_dom"/>
</dbReference>
<dbReference type="Gene3D" id="3.30.70.330">
    <property type="match status" value="1"/>
</dbReference>
<evidence type="ECO:0000256" key="1">
    <source>
        <dbReference type="ARBA" id="ARBA00022884"/>
    </source>
</evidence>
<proteinExistence type="predicted"/>
<accession>A0ABM1MKA7</accession>
<keyword evidence="1 2" id="KW-0694">RNA-binding</keyword>
<reference evidence="5" key="1">
    <citation type="submission" date="2025-08" db="UniProtKB">
        <authorList>
            <consortium name="RefSeq"/>
        </authorList>
    </citation>
    <scope>IDENTIFICATION</scope>
    <source>
        <tissue evidence="5">Whole Larva</tissue>
    </source>
</reference>
<dbReference type="SUPFAM" id="SSF54928">
    <property type="entry name" value="RNA-binding domain, RBD"/>
    <property type="match status" value="1"/>
</dbReference>
<evidence type="ECO:0000259" key="3">
    <source>
        <dbReference type="PROSITE" id="PS50102"/>
    </source>
</evidence>
<evidence type="ECO:0000256" key="2">
    <source>
        <dbReference type="PROSITE-ProRule" id="PRU00176"/>
    </source>
</evidence>
<gene>
    <name evidence="5" type="primary">LOC108561536</name>
</gene>
<dbReference type="InterPro" id="IPR035979">
    <property type="entry name" value="RBD_domain_sf"/>
</dbReference>
<dbReference type="SMART" id="SM00360">
    <property type="entry name" value="RRM"/>
    <property type="match status" value="1"/>
</dbReference>
<evidence type="ECO:0000313" key="5">
    <source>
        <dbReference type="RefSeq" id="XP_017775007.1"/>
    </source>
</evidence>